<dbReference type="PANTHER" id="PTHR43537">
    <property type="entry name" value="TRANSCRIPTIONAL REGULATOR, GNTR FAMILY"/>
    <property type="match status" value="1"/>
</dbReference>
<dbReference type="InterPro" id="IPR011711">
    <property type="entry name" value="GntR_C"/>
</dbReference>
<dbReference type="EMBL" id="JAMOIM010000002">
    <property type="protein sequence ID" value="MCW6507316.1"/>
    <property type="molecule type" value="Genomic_DNA"/>
</dbReference>
<evidence type="ECO:0000259" key="4">
    <source>
        <dbReference type="PROSITE" id="PS50949"/>
    </source>
</evidence>
<dbReference type="Gene3D" id="1.10.10.10">
    <property type="entry name" value="Winged helix-like DNA-binding domain superfamily/Winged helix DNA-binding domain"/>
    <property type="match status" value="1"/>
</dbReference>
<feature type="domain" description="HTH gntR-type" evidence="4">
    <location>
        <begin position="18"/>
        <end position="86"/>
    </location>
</feature>
<keyword evidence="3" id="KW-0804">Transcription</keyword>
<dbReference type="CDD" id="cd07377">
    <property type="entry name" value="WHTH_GntR"/>
    <property type="match status" value="1"/>
</dbReference>
<protein>
    <submittedName>
        <fullName evidence="5">FadR family transcriptional regulator</fullName>
    </submittedName>
</protein>
<keyword evidence="1" id="KW-0805">Transcription regulation</keyword>
<dbReference type="AlphaFoldDB" id="A0AA41YU70"/>
<evidence type="ECO:0000256" key="1">
    <source>
        <dbReference type="ARBA" id="ARBA00023015"/>
    </source>
</evidence>
<dbReference type="SUPFAM" id="SSF48008">
    <property type="entry name" value="GntR ligand-binding domain-like"/>
    <property type="match status" value="1"/>
</dbReference>
<dbReference type="InterPro" id="IPR000524">
    <property type="entry name" value="Tscrpt_reg_HTH_GntR"/>
</dbReference>
<accession>A0AA41YU70</accession>
<dbReference type="RefSeq" id="WP_282583675.1">
    <property type="nucleotide sequence ID" value="NZ_JAMOIM010000002.1"/>
</dbReference>
<dbReference type="InterPro" id="IPR008920">
    <property type="entry name" value="TF_FadR/GntR_C"/>
</dbReference>
<evidence type="ECO:0000313" key="5">
    <source>
        <dbReference type="EMBL" id="MCW6507316.1"/>
    </source>
</evidence>
<dbReference type="PROSITE" id="PS50949">
    <property type="entry name" value="HTH_GNTR"/>
    <property type="match status" value="1"/>
</dbReference>
<proteinExistence type="predicted"/>
<dbReference type="Pfam" id="PF00392">
    <property type="entry name" value="GntR"/>
    <property type="match status" value="1"/>
</dbReference>
<keyword evidence="2" id="KW-0238">DNA-binding</keyword>
<gene>
    <name evidence="5" type="ORF">M8523_04700</name>
</gene>
<dbReference type="PRINTS" id="PR00035">
    <property type="entry name" value="HTHGNTR"/>
</dbReference>
<dbReference type="SUPFAM" id="SSF46785">
    <property type="entry name" value="Winged helix' DNA-binding domain"/>
    <property type="match status" value="1"/>
</dbReference>
<evidence type="ECO:0000256" key="3">
    <source>
        <dbReference type="ARBA" id="ARBA00023163"/>
    </source>
</evidence>
<dbReference type="GO" id="GO:0003700">
    <property type="term" value="F:DNA-binding transcription factor activity"/>
    <property type="evidence" value="ECO:0007669"/>
    <property type="project" value="InterPro"/>
</dbReference>
<dbReference type="Proteomes" id="UP001165667">
    <property type="component" value="Unassembled WGS sequence"/>
</dbReference>
<name>A0AA41YU70_9HYPH</name>
<dbReference type="Pfam" id="PF07729">
    <property type="entry name" value="FCD"/>
    <property type="match status" value="1"/>
</dbReference>
<reference evidence="5" key="1">
    <citation type="submission" date="2022-05" db="EMBL/GenBank/DDBJ databases">
        <authorList>
            <person name="Pankratov T."/>
        </authorList>
    </citation>
    <scope>NUCLEOTIDE SEQUENCE</scope>
    <source>
        <strain evidence="5">BP6-180914</strain>
    </source>
</reference>
<evidence type="ECO:0000256" key="2">
    <source>
        <dbReference type="ARBA" id="ARBA00023125"/>
    </source>
</evidence>
<dbReference type="PANTHER" id="PTHR43537:SF44">
    <property type="entry name" value="GNTR FAMILY REGULATORY PROTEIN"/>
    <property type="match status" value="1"/>
</dbReference>
<dbReference type="Gene3D" id="1.20.120.530">
    <property type="entry name" value="GntR ligand-binding domain-like"/>
    <property type="match status" value="1"/>
</dbReference>
<evidence type="ECO:0000313" key="6">
    <source>
        <dbReference type="Proteomes" id="UP001165667"/>
    </source>
</evidence>
<organism evidence="5 6">
    <name type="scientific">Lichenifustis flavocetrariae</name>
    <dbReference type="NCBI Taxonomy" id="2949735"/>
    <lineage>
        <taxon>Bacteria</taxon>
        <taxon>Pseudomonadati</taxon>
        <taxon>Pseudomonadota</taxon>
        <taxon>Alphaproteobacteria</taxon>
        <taxon>Hyphomicrobiales</taxon>
        <taxon>Lichenihabitantaceae</taxon>
        <taxon>Lichenifustis</taxon>
    </lineage>
</organism>
<sequence length="251" mass="27707">MMKGVWRGMLERELVPIGTMSAQIAALLGTRIVAGEFRPGDTLPIESDLCQLYGVSRTVIREAVKNLSAKRLIDVSPKVGTRVLPFADWNLLDRDVLTWRLSAQFDAKIIEDIFEMRLCLEPRASFLAARDGTADDLRTIEDHYRELKDAFESNLAIEATSQADLAFHLAVIHASHNALFITVGGALKSALRVSSQMLQRHATRPAEDLAAHDAVRAAIASRSSPRAERAMEKLLVAARDRLLPLTVKAIS</sequence>
<dbReference type="GO" id="GO:0003677">
    <property type="term" value="F:DNA binding"/>
    <property type="evidence" value="ECO:0007669"/>
    <property type="project" value="UniProtKB-KW"/>
</dbReference>
<dbReference type="InterPro" id="IPR036390">
    <property type="entry name" value="WH_DNA-bd_sf"/>
</dbReference>
<keyword evidence="6" id="KW-1185">Reference proteome</keyword>
<comment type="caution">
    <text evidence="5">The sequence shown here is derived from an EMBL/GenBank/DDBJ whole genome shotgun (WGS) entry which is preliminary data.</text>
</comment>
<dbReference type="SMART" id="SM00345">
    <property type="entry name" value="HTH_GNTR"/>
    <property type="match status" value="1"/>
</dbReference>
<dbReference type="InterPro" id="IPR036388">
    <property type="entry name" value="WH-like_DNA-bd_sf"/>
</dbReference>
<dbReference type="SMART" id="SM00895">
    <property type="entry name" value="FCD"/>
    <property type="match status" value="1"/>
</dbReference>